<dbReference type="Proteomes" id="UP001595817">
    <property type="component" value="Unassembled WGS sequence"/>
</dbReference>
<feature type="domain" description="Beta-lactamase-related" evidence="3">
    <location>
        <begin position="14"/>
        <end position="324"/>
    </location>
</feature>
<gene>
    <name evidence="4" type="ORF">ACFOZY_08155</name>
</gene>
<dbReference type="EC" id="3.-.-.-" evidence="4"/>
<dbReference type="RefSeq" id="WP_378154183.1">
    <property type="nucleotide sequence ID" value="NZ_JBHSEC010000014.1"/>
</dbReference>
<comment type="subcellular location">
    <subcellularLocation>
        <location evidence="1">Membrane</location>
    </subcellularLocation>
</comment>
<evidence type="ECO:0000313" key="5">
    <source>
        <dbReference type="Proteomes" id="UP001595817"/>
    </source>
</evidence>
<dbReference type="InterPro" id="IPR050491">
    <property type="entry name" value="AmpC-like"/>
</dbReference>
<sequence>MKQTTLDTHEQINHLIEESDFSGVVLAANEETSILQKASGFANRADMRPNQVNTRFGIASGCKIFTAIGICKLMEEGRLSFDTTLSSILQYDFPLFDSSITVHQLLTHTSGVPDYFDEETMDDFADLWKERPMYLVEDLKDFLPMFQNASMKFKPGERFHYNNAGYILLGLIIEEVTGRTFRDYIMEELFGKVEMKDSGYFFMDRLPINTAFGYISEDRTNIYSLPIVGGSDGGAYITAKDMAKFWKALMNHELLSAELTKRLLTPHVEVEEGEYYGYGVWISKQDDSIYKYHVMGYDPGVSFHSGFYPQSGLTLVVVSNKSEGAYAITKKVEELICDEA</sequence>
<comment type="caution">
    <text evidence="4">The sequence shown here is derived from an EMBL/GenBank/DDBJ whole genome shotgun (WGS) entry which is preliminary data.</text>
</comment>
<keyword evidence="4" id="KW-0378">Hydrolase</keyword>
<reference evidence="5" key="1">
    <citation type="journal article" date="2019" name="Int. J. Syst. Evol. Microbiol.">
        <title>The Global Catalogue of Microorganisms (GCM) 10K type strain sequencing project: providing services to taxonomists for standard genome sequencing and annotation.</title>
        <authorList>
            <consortium name="The Broad Institute Genomics Platform"/>
            <consortium name="The Broad Institute Genome Sequencing Center for Infectious Disease"/>
            <person name="Wu L."/>
            <person name="Ma J."/>
        </authorList>
    </citation>
    <scope>NUCLEOTIDE SEQUENCE [LARGE SCALE GENOMIC DNA]</scope>
    <source>
        <strain evidence="5">CCUG 59778</strain>
    </source>
</reference>
<proteinExistence type="predicted"/>
<dbReference type="Gene3D" id="3.40.710.10">
    <property type="entry name" value="DD-peptidase/beta-lactamase superfamily"/>
    <property type="match status" value="1"/>
</dbReference>
<dbReference type="GO" id="GO:0016787">
    <property type="term" value="F:hydrolase activity"/>
    <property type="evidence" value="ECO:0007669"/>
    <property type="project" value="UniProtKB-KW"/>
</dbReference>
<organism evidence="4 5">
    <name type="scientific">Chungangia koreensis</name>
    <dbReference type="NCBI Taxonomy" id="752657"/>
    <lineage>
        <taxon>Bacteria</taxon>
        <taxon>Bacillati</taxon>
        <taxon>Bacillota</taxon>
        <taxon>Bacilli</taxon>
        <taxon>Lactobacillales</taxon>
        <taxon>Chungangia</taxon>
    </lineage>
</organism>
<keyword evidence="2" id="KW-0472">Membrane</keyword>
<protein>
    <submittedName>
        <fullName evidence="4">Serine hydrolase domain-containing protein</fullName>
        <ecNumber evidence="4">3.-.-.-</ecNumber>
    </submittedName>
</protein>
<dbReference type="EMBL" id="JBHSEC010000014">
    <property type="protein sequence ID" value="MFC4410394.1"/>
    <property type="molecule type" value="Genomic_DNA"/>
</dbReference>
<evidence type="ECO:0000259" key="3">
    <source>
        <dbReference type="Pfam" id="PF00144"/>
    </source>
</evidence>
<accession>A0ABV8X5S2</accession>
<dbReference type="InterPro" id="IPR001466">
    <property type="entry name" value="Beta-lactam-related"/>
</dbReference>
<dbReference type="PANTHER" id="PTHR46825">
    <property type="entry name" value="D-ALANYL-D-ALANINE-CARBOXYPEPTIDASE/ENDOPEPTIDASE AMPH"/>
    <property type="match status" value="1"/>
</dbReference>
<dbReference type="PANTHER" id="PTHR46825:SF11">
    <property type="entry name" value="PENICILLIN-BINDING PROTEIN 4"/>
    <property type="match status" value="1"/>
</dbReference>
<evidence type="ECO:0000256" key="1">
    <source>
        <dbReference type="ARBA" id="ARBA00004370"/>
    </source>
</evidence>
<dbReference type="InterPro" id="IPR012338">
    <property type="entry name" value="Beta-lactam/transpept-like"/>
</dbReference>
<dbReference type="Pfam" id="PF00144">
    <property type="entry name" value="Beta-lactamase"/>
    <property type="match status" value="1"/>
</dbReference>
<evidence type="ECO:0000256" key="2">
    <source>
        <dbReference type="ARBA" id="ARBA00023136"/>
    </source>
</evidence>
<evidence type="ECO:0000313" key="4">
    <source>
        <dbReference type="EMBL" id="MFC4410394.1"/>
    </source>
</evidence>
<name>A0ABV8X5S2_9LACT</name>
<dbReference type="SUPFAM" id="SSF56601">
    <property type="entry name" value="beta-lactamase/transpeptidase-like"/>
    <property type="match status" value="1"/>
</dbReference>
<keyword evidence="5" id="KW-1185">Reference proteome</keyword>